<dbReference type="Proteomes" id="UP000181951">
    <property type="component" value="Unassembled WGS sequence"/>
</dbReference>
<evidence type="ECO:0000313" key="2">
    <source>
        <dbReference type="Proteomes" id="UP000181951"/>
    </source>
</evidence>
<proteinExistence type="predicted"/>
<gene>
    <name evidence="1" type="ORF">SAMN05216267_108011</name>
</gene>
<keyword evidence="2" id="KW-1185">Reference proteome</keyword>
<protein>
    <submittedName>
        <fullName evidence="1">Uncharacterized protein</fullName>
    </submittedName>
</protein>
<reference evidence="1 2" key="1">
    <citation type="submission" date="2016-10" db="EMBL/GenBank/DDBJ databases">
        <authorList>
            <person name="de Groot N.N."/>
        </authorList>
    </citation>
    <scope>NUCLEOTIDE SEQUENCE [LARGE SCALE GENOMIC DNA]</scope>
    <source>
        <strain evidence="1 2">CGMCC 4.2026</strain>
    </source>
</reference>
<dbReference type="EMBL" id="FODD01000080">
    <property type="protein sequence ID" value="SEP05074.1"/>
    <property type="molecule type" value="Genomic_DNA"/>
</dbReference>
<name>A0A1H8UQ80_9ACTN</name>
<evidence type="ECO:0000313" key="1">
    <source>
        <dbReference type="EMBL" id="SEP05074.1"/>
    </source>
</evidence>
<accession>A0A1H8UQ80</accession>
<sequence>MLAAVVAHEQFRHDYAGGGVDPGGTRHGPYWLRAVKSGDYQPVTRTEATQVLAEWANQHGGLPGSLEDALEATLFAAVNSASRLYRLPGLGRDAFHDWGGVHIDFHEFVAIDDDRRVLTLLVAADD</sequence>
<dbReference type="AlphaFoldDB" id="A0A1H8UQ80"/>
<organism evidence="1 2">
    <name type="scientific">Actinacidiphila rubida</name>
    <dbReference type="NCBI Taxonomy" id="310780"/>
    <lineage>
        <taxon>Bacteria</taxon>
        <taxon>Bacillati</taxon>
        <taxon>Actinomycetota</taxon>
        <taxon>Actinomycetes</taxon>
        <taxon>Kitasatosporales</taxon>
        <taxon>Streptomycetaceae</taxon>
        <taxon>Actinacidiphila</taxon>
    </lineage>
</organism>